<sequence length="218" mass="24362">MFSKITMLLKTSNYNALLKVFTNSSITVILILVISTNISKATDRTLDAQKSKKDSSEVFLAVEKPAEYSGGQIALSKYLQHNVIKPLSSIGLNNAHLRFIVNTDGSTSDFSISTAIDKKVPLFIENFPAWKPAYQTGKAVRSWFIITLHSEMLQEDNEVQNKLIPLIILNKVETPATKLKKFSLNTLEKIVIMNDKKTLEKYGDKGKNGVVIITTKKK</sequence>
<accession>A0ABU5Q633</accession>
<keyword evidence="2" id="KW-1185">Reference proteome</keyword>
<dbReference type="Proteomes" id="UP001302949">
    <property type="component" value="Unassembled WGS sequence"/>
</dbReference>
<protein>
    <recommendedName>
        <fullName evidence="3">TonB C-terminal domain-containing protein</fullName>
    </recommendedName>
</protein>
<name>A0ABU5Q633_9BACT</name>
<proteinExistence type="predicted"/>
<reference evidence="1 2" key="1">
    <citation type="submission" date="2023-12" db="EMBL/GenBank/DDBJ databases">
        <title>Novel species of the genus Arcicella isolated from rivers.</title>
        <authorList>
            <person name="Lu H."/>
        </authorList>
    </citation>
    <scope>NUCLEOTIDE SEQUENCE [LARGE SCALE GENOMIC DNA]</scope>
    <source>
        <strain evidence="1 2">KCTC 23307</strain>
    </source>
</reference>
<comment type="caution">
    <text evidence="1">The sequence shown here is derived from an EMBL/GenBank/DDBJ whole genome shotgun (WGS) entry which is preliminary data.</text>
</comment>
<evidence type="ECO:0000313" key="1">
    <source>
        <dbReference type="EMBL" id="MEA5138305.1"/>
    </source>
</evidence>
<dbReference type="RefSeq" id="WP_323295473.1">
    <property type="nucleotide sequence ID" value="NZ_JAYFUM010000005.1"/>
</dbReference>
<evidence type="ECO:0008006" key="3">
    <source>
        <dbReference type="Google" id="ProtNLM"/>
    </source>
</evidence>
<organism evidence="1 2">
    <name type="scientific">Arcicella rigui</name>
    <dbReference type="NCBI Taxonomy" id="797020"/>
    <lineage>
        <taxon>Bacteria</taxon>
        <taxon>Pseudomonadati</taxon>
        <taxon>Bacteroidota</taxon>
        <taxon>Cytophagia</taxon>
        <taxon>Cytophagales</taxon>
        <taxon>Flectobacillaceae</taxon>
        <taxon>Arcicella</taxon>
    </lineage>
</organism>
<dbReference type="EMBL" id="JAYFUM010000005">
    <property type="protein sequence ID" value="MEA5138305.1"/>
    <property type="molecule type" value="Genomic_DNA"/>
</dbReference>
<gene>
    <name evidence="1" type="ORF">VB248_04135</name>
</gene>
<evidence type="ECO:0000313" key="2">
    <source>
        <dbReference type="Proteomes" id="UP001302949"/>
    </source>
</evidence>